<name>A0ABP6DB39_9ACTN</name>
<accession>A0ABP6DB39</accession>
<sequence>MLMNVSVERVGDWAEELGALTGGLGHLFARPESREVFADLIEGLLSDLGCKNGWTMAERATPHRIQKFLGEAGPMTCASKAPERPHARKRFK</sequence>
<reference evidence="2" key="1">
    <citation type="journal article" date="2019" name="Int. J. Syst. Evol. Microbiol.">
        <title>The Global Catalogue of Microorganisms (GCM) 10K type strain sequencing project: providing services to taxonomists for standard genome sequencing and annotation.</title>
        <authorList>
            <consortium name="The Broad Institute Genomics Platform"/>
            <consortium name="The Broad Institute Genome Sequencing Center for Infectious Disease"/>
            <person name="Wu L."/>
            <person name="Ma J."/>
        </authorList>
    </citation>
    <scope>NUCLEOTIDE SEQUENCE [LARGE SCALE GENOMIC DNA]</scope>
    <source>
        <strain evidence="2">JCM 4524</strain>
    </source>
</reference>
<dbReference type="Proteomes" id="UP001500151">
    <property type="component" value="Unassembled WGS sequence"/>
</dbReference>
<evidence type="ECO:0000313" key="2">
    <source>
        <dbReference type="Proteomes" id="UP001500151"/>
    </source>
</evidence>
<dbReference type="EMBL" id="BAAASJ010000033">
    <property type="protein sequence ID" value="GAA2636842.1"/>
    <property type="molecule type" value="Genomic_DNA"/>
</dbReference>
<comment type="caution">
    <text evidence="1">The sequence shown here is derived from an EMBL/GenBank/DDBJ whole genome shotgun (WGS) entry which is preliminary data.</text>
</comment>
<organism evidence="1 2">
    <name type="scientific">Streptomyces vastus</name>
    <dbReference type="NCBI Taxonomy" id="285451"/>
    <lineage>
        <taxon>Bacteria</taxon>
        <taxon>Bacillati</taxon>
        <taxon>Actinomycetota</taxon>
        <taxon>Actinomycetes</taxon>
        <taxon>Kitasatosporales</taxon>
        <taxon>Streptomycetaceae</taxon>
        <taxon>Streptomyces</taxon>
    </lineage>
</organism>
<evidence type="ECO:0008006" key="3">
    <source>
        <dbReference type="Google" id="ProtNLM"/>
    </source>
</evidence>
<evidence type="ECO:0000313" key="1">
    <source>
        <dbReference type="EMBL" id="GAA2636842.1"/>
    </source>
</evidence>
<proteinExistence type="predicted"/>
<protein>
    <recommendedName>
        <fullName evidence="3">IS701 family transposase</fullName>
    </recommendedName>
</protein>
<gene>
    <name evidence="1" type="ORF">GCM10010307_33980</name>
</gene>
<keyword evidence="2" id="KW-1185">Reference proteome</keyword>